<protein>
    <submittedName>
        <fullName evidence="2">Uncharacterized protein</fullName>
    </submittedName>
</protein>
<name>A0ABN8NYA0_9CNID</name>
<accession>A0ABN8NYA0</accession>
<keyword evidence="1" id="KW-0175">Coiled coil</keyword>
<gene>
    <name evidence="2" type="ORF">PLOB_00029799</name>
</gene>
<evidence type="ECO:0000313" key="2">
    <source>
        <dbReference type="EMBL" id="CAH3123107.1"/>
    </source>
</evidence>
<evidence type="ECO:0000256" key="1">
    <source>
        <dbReference type="SAM" id="Coils"/>
    </source>
</evidence>
<reference evidence="2 3" key="1">
    <citation type="submission" date="2022-05" db="EMBL/GenBank/DDBJ databases">
        <authorList>
            <consortium name="Genoscope - CEA"/>
            <person name="William W."/>
        </authorList>
    </citation>
    <scope>NUCLEOTIDE SEQUENCE [LARGE SCALE GENOMIC DNA]</scope>
</reference>
<feature type="non-terminal residue" evidence="2">
    <location>
        <position position="1"/>
    </location>
</feature>
<dbReference type="EMBL" id="CALNXK010000038">
    <property type="protein sequence ID" value="CAH3123107.1"/>
    <property type="molecule type" value="Genomic_DNA"/>
</dbReference>
<sequence>DKQNETLGEIEKRLVSSTRKLDTLQQQNMNMSRETRMELFEKMEYLTLTVEKSNSLREENENLKERLRSLESLVKVSCELQ</sequence>
<organism evidence="2 3">
    <name type="scientific">Porites lobata</name>
    <dbReference type="NCBI Taxonomy" id="104759"/>
    <lineage>
        <taxon>Eukaryota</taxon>
        <taxon>Metazoa</taxon>
        <taxon>Cnidaria</taxon>
        <taxon>Anthozoa</taxon>
        <taxon>Hexacorallia</taxon>
        <taxon>Scleractinia</taxon>
        <taxon>Fungiina</taxon>
        <taxon>Poritidae</taxon>
        <taxon>Porites</taxon>
    </lineage>
</organism>
<comment type="caution">
    <text evidence="2">The sequence shown here is derived from an EMBL/GenBank/DDBJ whole genome shotgun (WGS) entry which is preliminary data.</text>
</comment>
<dbReference type="Proteomes" id="UP001159405">
    <property type="component" value="Unassembled WGS sequence"/>
</dbReference>
<evidence type="ECO:0000313" key="3">
    <source>
        <dbReference type="Proteomes" id="UP001159405"/>
    </source>
</evidence>
<proteinExistence type="predicted"/>
<keyword evidence="3" id="KW-1185">Reference proteome</keyword>
<feature type="coiled-coil region" evidence="1">
    <location>
        <begin position="7"/>
        <end position="73"/>
    </location>
</feature>